<name>A0ACB7P966_9PEZI</name>
<organism evidence="1 2">
    <name type="scientific">Chaetomium tenue</name>
    <dbReference type="NCBI Taxonomy" id="1854479"/>
    <lineage>
        <taxon>Eukaryota</taxon>
        <taxon>Fungi</taxon>
        <taxon>Dikarya</taxon>
        <taxon>Ascomycota</taxon>
        <taxon>Pezizomycotina</taxon>
        <taxon>Sordariomycetes</taxon>
        <taxon>Sordariomycetidae</taxon>
        <taxon>Sordariales</taxon>
        <taxon>Chaetomiaceae</taxon>
        <taxon>Chaetomium</taxon>
    </lineage>
</organism>
<dbReference type="Proteomes" id="UP000724584">
    <property type="component" value="Unassembled WGS sequence"/>
</dbReference>
<proteinExistence type="predicted"/>
<accession>A0ACB7P966</accession>
<comment type="caution">
    <text evidence="1">The sequence shown here is derived from an EMBL/GenBank/DDBJ whole genome shotgun (WGS) entry which is preliminary data.</text>
</comment>
<evidence type="ECO:0000313" key="1">
    <source>
        <dbReference type="EMBL" id="KAH6632608.1"/>
    </source>
</evidence>
<protein>
    <submittedName>
        <fullName evidence="1">Uncharacterized protein</fullName>
    </submittedName>
</protein>
<sequence length="235" mass="24453">MARQFLAALALAHSATALMEGFVDVLVQVDEVRVPADLVAGIIQVAGSDDGYEACETADAAISYCYDAGYLDPTAPAVLGNACLCCDGATGISAVYSSCASYALNEVPDATSVYQAVSQIYSICANRVVCGATATSRRAPTRTVSDGSSITVPPVCSSMLDIYSSCSENLDVQTAGPEDAASCFWTMRVLAPPGLEVHSLGIILVSANPPHFCECAWRNIGSDTSPSHQPARDIL</sequence>
<keyword evidence="2" id="KW-1185">Reference proteome</keyword>
<dbReference type="EMBL" id="JAGIZQ010000004">
    <property type="protein sequence ID" value="KAH6632608.1"/>
    <property type="molecule type" value="Genomic_DNA"/>
</dbReference>
<evidence type="ECO:0000313" key="2">
    <source>
        <dbReference type="Proteomes" id="UP000724584"/>
    </source>
</evidence>
<reference evidence="1 2" key="1">
    <citation type="journal article" date="2021" name="Nat. Commun.">
        <title>Genetic determinants of endophytism in the Arabidopsis root mycobiome.</title>
        <authorList>
            <person name="Mesny F."/>
            <person name="Miyauchi S."/>
            <person name="Thiergart T."/>
            <person name="Pickel B."/>
            <person name="Atanasova L."/>
            <person name="Karlsson M."/>
            <person name="Huettel B."/>
            <person name="Barry K.W."/>
            <person name="Haridas S."/>
            <person name="Chen C."/>
            <person name="Bauer D."/>
            <person name="Andreopoulos W."/>
            <person name="Pangilinan J."/>
            <person name="LaButti K."/>
            <person name="Riley R."/>
            <person name="Lipzen A."/>
            <person name="Clum A."/>
            <person name="Drula E."/>
            <person name="Henrissat B."/>
            <person name="Kohler A."/>
            <person name="Grigoriev I.V."/>
            <person name="Martin F.M."/>
            <person name="Hacquard S."/>
        </authorList>
    </citation>
    <scope>NUCLEOTIDE SEQUENCE [LARGE SCALE GENOMIC DNA]</scope>
    <source>
        <strain evidence="1 2">MPI-SDFR-AT-0079</strain>
    </source>
</reference>
<gene>
    <name evidence="1" type="ORF">F5144DRAFT_489736</name>
</gene>